<dbReference type="InterPro" id="IPR035979">
    <property type="entry name" value="RBD_domain_sf"/>
</dbReference>
<keyword evidence="5 7" id="KW-0067">ATP-binding</keyword>
<feature type="compositionally biased region" description="Basic and acidic residues" evidence="8">
    <location>
        <begin position="1710"/>
        <end position="1734"/>
    </location>
</feature>
<dbReference type="PROSITE" id="PS51455">
    <property type="entry name" value="PIPK"/>
    <property type="match status" value="1"/>
</dbReference>
<organism evidence="13 14">
    <name type="scientific">Caenorhabditis auriculariae</name>
    <dbReference type="NCBI Taxonomy" id="2777116"/>
    <lineage>
        <taxon>Eukaryota</taxon>
        <taxon>Metazoa</taxon>
        <taxon>Ecdysozoa</taxon>
        <taxon>Nematoda</taxon>
        <taxon>Chromadorea</taxon>
        <taxon>Rhabditida</taxon>
        <taxon>Rhabditina</taxon>
        <taxon>Rhabditomorpha</taxon>
        <taxon>Rhabditoidea</taxon>
        <taxon>Rhabditidae</taxon>
        <taxon>Peloderinae</taxon>
        <taxon>Caenorhabditis</taxon>
    </lineage>
</organism>
<dbReference type="InterPro" id="IPR002498">
    <property type="entry name" value="PInositol-4-P-4/5-kinase_core"/>
</dbReference>
<proteinExistence type="predicted"/>
<evidence type="ECO:0000256" key="8">
    <source>
        <dbReference type="SAM" id="MobiDB-lite"/>
    </source>
</evidence>
<dbReference type="SMART" id="SM00648">
    <property type="entry name" value="SWAP"/>
    <property type="match status" value="1"/>
</dbReference>
<dbReference type="PROSITE" id="PS50128">
    <property type="entry name" value="SURP"/>
    <property type="match status" value="1"/>
</dbReference>
<dbReference type="GO" id="GO:0005524">
    <property type="term" value="F:ATP binding"/>
    <property type="evidence" value="ECO:0007669"/>
    <property type="project" value="UniProtKB-UniRule"/>
</dbReference>
<feature type="region of interest" description="Disordered" evidence="8">
    <location>
        <begin position="1749"/>
        <end position="1906"/>
    </location>
</feature>
<dbReference type="InterPro" id="IPR044769">
    <property type="entry name" value="PIKfyve_PIPKc"/>
</dbReference>
<evidence type="ECO:0000256" key="4">
    <source>
        <dbReference type="ARBA" id="ARBA00022777"/>
    </source>
</evidence>
<dbReference type="Gene3D" id="3.50.7.10">
    <property type="entry name" value="GroEL"/>
    <property type="match status" value="1"/>
</dbReference>
<dbReference type="InterPro" id="IPR027409">
    <property type="entry name" value="GroEL-like_apical_dom_sf"/>
</dbReference>
<dbReference type="InterPro" id="IPR027484">
    <property type="entry name" value="PInositol-4-P-5-kinase_N"/>
</dbReference>
<keyword evidence="6" id="KW-0694">RNA-binding</keyword>
<dbReference type="Pfam" id="PF04818">
    <property type="entry name" value="CID"/>
    <property type="match status" value="1"/>
</dbReference>
<feature type="compositionally biased region" description="Pro residues" evidence="8">
    <location>
        <begin position="1126"/>
        <end position="1136"/>
    </location>
</feature>
<dbReference type="PANTHER" id="PTHR45748">
    <property type="entry name" value="1-PHOSPHATIDYLINOSITOL 3-PHOSPHATE 5-KINASE-RELATED"/>
    <property type="match status" value="1"/>
</dbReference>
<dbReference type="Pfam" id="PF00076">
    <property type="entry name" value="RRM_1"/>
    <property type="match status" value="1"/>
</dbReference>
<sequence>MLIGGSVEYERISNKLTSLEPIICQEEKYLEKQIERIVSKRASLILVEGGVSRVAALLLQNRNVKIALNVKSSALQRISRATGADIVSASDAQIVEQNLGHCSMFGQRTVKLKDGSSKLLLVFSDCPEDLGCTLLIQSKDERELHTVKRILKCFITIFYSNRLECAYLTAFNVRPIIKTSDCMVCETRKEAEVDENKTKFEKAVSSACLSPSPFIEFEAPFLETAKGKKCPLISYFKHPLYRLRSSADMTASAKPASATEDHETARVLERHDFGKCLDGSALFGRYSSFCSLAGVSFRKKLKRNYKRQTTEKKESSKQLRAKDVLDPRLHQRIAVLFGSFSRKSPNAPYFCVRPWVVSMQYYGDHDMTLGEFLTKYCFNKSYECPSQNCEVSMLEHSRKLVLSRVCIEIATQLMPESEVLTDLNASCKKIVAWQNCSKCNFSSKMTKMDETAYHLSFARFIDYLSNSCYATNDFLGNPKDECDHCFFHEKTQFFGLENIVTSFKSVAINPYGVVFSPIICHAKLLNSSKKELIEDLNRLSKLALEVCEQTNRQLANLDESFSSAISIFKGLVKSTMTYAMETRSFAKDLISQDETVISTNDNTFIQGTEMLMKVRELAHSLISQWNEKISQADRTPRKITEEIINFEWPPGKFEKMENPFPAHLHLSIPLQPRVGVVVRDIQDSKGNYKPDIGSIIAYALSSAAYEEPSILDMTDSSVGHDKTDQSDIHESDILKSTHHLDVEFQDDTSSYFVKVFYAKQFRELRELLFAGGENSFIRSISQTTFWTPQGGKSGSFFYRTKDERFVVKQMSRFEIQSFVKFAPNYFDYLTTAATENKLTTLCKVYGVFRIGYKSKSTQLKVDILVMEYLFYDHNVSKVWDLKGSLRNRLATTGKTSSDLVLLDENFVNDLWNQQLYILPHSKAALNQAISNDSHFLSSQSVMDYSLLVGVDDDNGELILGIVDYMRTYTLDKKLESWVKIVAIPGAHLPTILSPEMYCARFSEAIDSYFPVVPDQWTGLGTNNEEEDLSEALYEFQVQFGQSAPSSVPKTFIRADIVEGNKSIAKPEDSGNKLYTPASNLKLPASNVSANDFEGAKKLAAAKARRMLEEAAKAKNMPVPKVVAPKTAPPMQRPPRPGANRSQQKAKMSNLEMFKQELERVQEDREKRNSFRNNLSSVGLDISAINKIVPPLDKPYNTGGEFAEDPYTTNVYISNLSHSATKMDLLLSFGSFGPLASVKILYPKNEEENRRPFICAFVAFMSRADVDRVLQLTKVLIIRDVAVRIALGRPIAIPAKPYYVPSALKKLQIPDAPTNLPFNARPLLNDAVRFLQDFGGFPPINEFPGQDHPAHEAYYKMLRNATVRVVIPTDRRLLRLINRMAVYVVTEGPIFEAMIMKQEFKNPIFRFLYNNHHPAHTYYRWKIFSLMQGDTETLWRKEKFRMFDEGSWWLPPTPTNDLYQVMPKSLYYTSCIRTNPERWCGVKKIEEKKIEPEITESPEKKRMLIKDKNLMSRKNRRRLESKLRELVPEQKKIGEAMVWCIEHAQFSKEICECLYESLTLDETPLNKKIARLYLINDILANCAVRNIRDVFYFRVHFETLLDKIFAALGKTYRNIPSRLKQEQFKQRVIRCFQCWEDSAIYSVDKLIRSQNIFLGLIQTEKTSRNGATSPDADIDGYPIDDDLDGVPIEDLPAESTSVAWNFAKSFKPLEKDREEETKDFKELREGNASKRKEEDIVNEPQSSIYISSKWDAETTENSTEVKAEVKPEPEAGNVSFDVKSRAPSSNSVEAMTLADQLEADNDPRAKEKDKEKEKTKEKTKEREKEKAKEKESSRDREKKRDRDRSREHNRSHRREHERDSRDSERHHGKNQKRHLEHSERRSGHDSDPEDGFEYYYGAKDETKRQRK</sequence>
<feature type="compositionally biased region" description="Basic and acidic residues" evidence="8">
    <location>
        <begin position="1897"/>
        <end position="1906"/>
    </location>
</feature>
<dbReference type="SUPFAM" id="SSF56104">
    <property type="entry name" value="SAICAR synthase-like"/>
    <property type="match status" value="1"/>
</dbReference>
<evidence type="ECO:0000256" key="3">
    <source>
        <dbReference type="ARBA" id="ARBA00022741"/>
    </source>
</evidence>
<dbReference type="GO" id="GO:0006396">
    <property type="term" value="P:RNA processing"/>
    <property type="evidence" value="ECO:0007669"/>
    <property type="project" value="InterPro"/>
</dbReference>
<dbReference type="GO" id="GO:0046854">
    <property type="term" value="P:phosphatidylinositol phosphate biosynthetic process"/>
    <property type="evidence" value="ECO:0007669"/>
    <property type="project" value="TreeGrafter"/>
</dbReference>
<feature type="compositionally biased region" description="Basic and acidic residues" evidence="8">
    <location>
        <begin position="1758"/>
        <end position="1768"/>
    </location>
</feature>
<gene>
    <name evidence="13" type="ORF">CAUJ_LOCUS4978</name>
</gene>
<evidence type="ECO:0000256" key="1">
    <source>
        <dbReference type="ARBA" id="ARBA00012009"/>
    </source>
</evidence>
<feature type="domain" description="SURP motif" evidence="10">
    <location>
        <begin position="1375"/>
        <end position="1418"/>
    </location>
</feature>
<feature type="compositionally biased region" description="Basic residues" evidence="8">
    <location>
        <begin position="1865"/>
        <end position="1874"/>
    </location>
</feature>
<dbReference type="Pfam" id="PF00118">
    <property type="entry name" value="Cpn60_TCP1"/>
    <property type="match status" value="1"/>
</dbReference>
<keyword evidence="2 7" id="KW-0808">Transferase</keyword>
<keyword evidence="14" id="KW-1185">Reference proteome</keyword>
<evidence type="ECO:0000259" key="11">
    <source>
        <dbReference type="PROSITE" id="PS51391"/>
    </source>
</evidence>
<dbReference type="InterPro" id="IPR000504">
    <property type="entry name" value="RRM_dom"/>
</dbReference>
<dbReference type="SUPFAM" id="SSF54928">
    <property type="entry name" value="RNA-binding domain, RBD"/>
    <property type="match status" value="1"/>
</dbReference>
<dbReference type="InterPro" id="IPR027483">
    <property type="entry name" value="PInositol-4-P-4/5-kinase_C_sf"/>
</dbReference>
<dbReference type="Gene3D" id="3.30.810.10">
    <property type="entry name" value="2-Layer Sandwich"/>
    <property type="match status" value="1"/>
</dbReference>
<feature type="domain" description="CID" evidence="11">
    <location>
        <begin position="1510"/>
        <end position="1656"/>
    </location>
</feature>
<dbReference type="PROSITE" id="PS50102">
    <property type="entry name" value="RRM"/>
    <property type="match status" value="1"/>
</dbReference>
<feature type="compositionally biased region" description="Basic and acidic residues" evidence="8">
    <location>
        <begin position="1800"/>
        <end position="1864"/>
    </location>
</feature>
<accession>A0A8S1GZV1</accession>
<keyword evidence="4 7" id="KW-0418">Kinase</keyword>
<feature type="region of interest" description="Disordered" evidence="8">
    <location>
        <begin position="1121"/>
        <end position="1145"/>
    </location>
</feature>
<evidence type="ECO:0000256" key="5">
    <source>
        <dbReference type="ARBA" id="ARBA00022840"/>
    </source>
</evidence>
<feature type="domain" description="PIPK" evidence="12">
    <location>
        <begin position="680"/>
        <end position="1009"/>
    </location>
</feature>
<feature type="compositionally biased region" description="Basic and acidic residues" evidence="8">
    <location>
        <begin position="1875"/>
        <end position="1885"/>
    </location>
</feature>
<dbReference type="SUPFAM" id="SSF52029">
    <property type="entry name" value="GroEL apical domain-like"/>
    <property type="match status" value="1"/>
</dbReference>
<dbReference type="PROSITE" id="PS51391">
    <property type="entry name" value="CID"/>
    <property type="match status" value="1"/>
</dbReference>
<dbReference type="EMBL" id="CAJGYM010000010">
    <property type="protein sequence ID" value="CAD6189059.1"/>
    <property type="molecule type" value="Genomic_DNA"/>
</dbReference>
<protein>
    <recommendedName>
        <fullName evidence="1">1-phosphatidylinositol-3-phosphate 5-kinase</fullName>
        <ecNumber evidence="1">2.7.1.150</ecNumber>
    </recommendedName>
</protein>
<dbReference type="Gene3D" id="3.30.800.10">
    <property type="entry name" value="Phosphatidylinositol Phosphate Kinase II Beta"/>
    <property type="match status" value="1"/>
</dbReference>
<dbReference type="Pfam" id="PF01504">
    <property type="entry name" value="PIP5K"/>
    <property type="match status" value="1"/>
</dbReference>
<dbReference type="GO" id="GO:0010008">
    <property type="term" value="C:endosome membrane"/>
    <property type="evidence" value="ECO:0007669"/>
    <property type="project" value="TreeGrafter"/>
</dbReference>
<dbReference type="EC" id="2.7.1.150" evidence="1"/>
<dbReference type="SUPFAM" id="SSF109905">
    <property type="entry name" value="Surp module (SWAP domain)"/>
    <property type="match status" value="1"/>
</dbReference>
<dbReference type="GO" id="GO:0003723">
    <property type="term" value="F:RNA binding"/>
    <property type="evidence" value="ECO:0007669"/>
    <property type="project" value="UniProtKB-UniRule"/>
</dbReference>
<dbReference type="InterPro" id="IPR006569">
    <property type="entry name" value="CID_dom"/>
</dbReference>
<feature type="region of interest" description="Disordered" evidence="8">
    <location>
        <begin position="1710"/>
        <end position="1735"/>
    </location>
</feature>
<feature type="domain" description="RRM" evidence="9">
    <location>
        <begin position="1208"/>
        <end position="1289"/>
    </location>
</feature>
<evidence type="ECO:0000313" key="14">
    <source>
        <dbReference type="Proteomes" id="UP000835052"/>
    </source>
</evidence>
<dbReference type="InterPro" id="IPR035967">
    <property type="entry name" value="SWAP/Surp_sf"/>
</dbReference>
<comment type="caution">
    <text evidence="13">The sequence shown here is derived from an EMBL/GenBank/DDBJ whole genome shotgun (WGS) entry which is preliminary data.</text>
</comment>
<dbReference type="SMART" id="SM00582">
    <property type="entry name" value="RPR"/>
    <property type="match status" value="1"/>
</dbReference>
<dbReference type="Pfam" id="PF01805">
    <property type="entry name" value="Surp"/>
    <property type="match status" value="1"/>
</dbReference>
<dbReference type="Gene3D" id="1.10.10.790">
    <property type="entry name" value="Surp module"/>
    <property type="match status" value="1"/>
</dbReference>
<dbReference type="Proteomes" id="UP000835052">
    <property type="component" value="Unassembled WGS sequence"/>
</dbReference>
<name>A0A8S1GZV1_9PELO</name>
<dbReference type="SMART" id="SM00360">
    <property type="entry name" value="RRM"/>
    <property type="match status" value="1"/>
</dbReference>
<dbReference type="SUPFAM" id="SSF48464">
    <property type="entry name" value="ENTH/VHS domain"/>
    <property type="match status" value="1"/>
</dbReference>
<reference evidence="13" key="1">
    <citation type="submission" date="2020-10" db="EMBL/GenBank/DDBJ databases">
        <authorList>
            <person name="Kikuchi T."/>
        </authorList>
    </citation>
    <scope>NUCLEOTIDE SEQUENCE</scope>
    <source>
        <strain evidence="13">NKZ352</strain>
    </source>
</reference>
<evidence type="ECO:0000259" key="10">
    <source>
        <dbReference type="PROSITE" id="PS50128"/>
    </source>
</evidence>
<evidence type="ECO:0000259" key="9">
    <source>
        <dbReference type="PROSITE" id="PS50102"/>
    </source>
</evidence>
<dbReference type="InterPro" id="IPR008942">
    <property type="entry name" value="ENTH_VHS"/>
</dbReference>
<dbReference type="GO" id="GO:0000285">
    <property type="term" value="F:1-phosphatidylinositol-3-phosphate 5-kinase activity"/>
    <property type="evidence" value="ECO:0007669"/>
    <property type="project" value="UniProtKB-EC"/>
</dbReference>
<dbReference type="Gene3D" id="1.25.40.90">
    <property type="match status" value="1"/>
</dbReference>
<dbReference type="InterPro" id="IPR012677">
    <property type="entry name" value="Nucleotide-bd_a/b_plait_sf"/>
</dbReference>
<evidence type="ECO:0000256" key="2">
    <source>
        <dbReference type="ARBA" id="ARBA00022679"/>
    </source>
</evidence>
<dbReference type="OrthoDB" id="158357at2759"/>
<dbReference type="FunFam" id="3.30.810.10:FF:000001">
    <property type="entry name" value="1-phosphatidylinositol 3-phosphate 5-kinase FAB1"/>
    <property type="match status" value="1"/>
</dbReference>
<dbReference type="PANTHER" id="PTHR45748:SF7">
    <property type="entry name" value="1-PHOSPHATIDYLINOSITOL 3-PHOSPHATE 5-KINASE-RELATED"/>
    <property type="match status" value="1"/>
</dbReference>
<dbReference type="Gene3D" id="3.30.70.330">
    <property type="match status" value="1"/>
</dbReference>
<dbReference type="InterPro" id="IPR000061">
    <property type="entry name" value="Surp"/>
</dbReference>
<dbReference type="SMART" id="SM00330">
    <property type="entry name" value="PIPKc"/>
    <property type="match status" value="1"/>
</dbReference>
<evidence type="ECO:0000256" key="7">
    <source>
        <dbReference type="PROSITE-ProRule" id="PRU00781"/>
    </source>
</evidence>
<evidence type="ECO:0000256" key="6">
    <source>
        <dbReference type="PROSITE-ProRule" id="PRU00176"/>
    </source>
</evidence>
<evidence type="ECO:0000259" key="12">
    <source>
        <dbReference type="PROSITE" id="PS51455"/>
    </source>
</evidence>
<dbReference type="FunFam" id="3.50.7.10:FF:000007">
    <property type="entry name" value="1-phosphatidylinositol 3-phosphate 5-kinase isoform X1"/>
    <property type="match status" value="1"/>
</dbReference>
<evidence type="ECO:0000313" key="13">
    <source>
        <dbReference type="EMBL" id="CAD6189059.1"/>
    </source>
</evidence>
<dbReference type="InterPro" id="IPR002423">
    <property type="entry name" value="Cpn60/GroEL/TCP-1"/>
</dbReference>
<dbReference type="CDD" id="cd17300">
    <property type="entry name" value="PIPKc_PIKfyve"/>
    <property type="match status" value="1"/>
</dbReference>
<keyword evidence="3 7" id="KW-0547">Nucleotide-binding</keyword>